<comment type="caution">
    <text evidence="1">The sequence shown here is derived from an EMBL/GenBank/DDBJ whole genome shotgun (WGS) entry which is preliminary data.</text>
</comment>
<dbReference type="EMBL" id="CATNWA010014625">
    <property type="protein sequence ID" value="CAI9574064.1"/>
    <property type="molecule type" value="Genomic_DNA"/>
</dbReference>
<evidence type="ECO:0000313" key="2">
    <source>
        <dbReference type="Proteomes" id="UP001162483"/>
    </source>
</evidence>
<name>A0ABN9DN61_9NEOB</name>
<accession>A0ABN9DN61</accession>
<feature type="non-terminal residue" evidence="1">
    <location>
        <position position="98"/>
    </location>
</feature>
<gene>
    <name evidence="1" type="ORF">SPARVUS_LOCUS7870590</name>
</gene>
<proteinExistence type="predicted"/>
<dbReference type="Proteomes" id="UP001162483">
    <property type="component" value="Unassembled WGS sequence"/>
</dbReference>
<reference evidence="1" key="1">
    <citation type="submission" date="2023-05" db="EMBL/GenBank/DDBJ databases">
        <authorList>
            <person name="Stuckert A."/>
        </authorList>
    </citation>
    <scope>NUCLEOTIDE SEQUENCE</scope>
</reference>
<keyword evidence="2" id="KW-1185">Reference proteome</keyword>
<evidence type="ECO:0000313" key="1">
    <source>
        <dbReference type="EMBL" id="CAI9574064.1"/>
    </source>
</evidence>
<sequence length="98" mass="11365">MEDPDVMPNYTDITVPIFVYSVKRNLATHEEQEIKSFLTNCRNLTGIFPIIVLTHKTSGNFAKFRDLFEGMGAEEIIQVENYTTEDHTETRGRHLQFL</sequence>
<organism evidence="1 2">
    <name type="scientific">Staurois parvus</name>
    <dbReference type="NCBI Taxonomy" id="386267"/>
    <lineage>
        <taxon>Eukaryota</taxon>
        <taxon>Metazoa</taxon>
        <taxon>Chordata</taxon>
        <taxon>Craniata</taxon>
        <taxon>Vertebrata</taxon>
        <taxon>Euteleostomi</taxon>
        <taxon>Amphibia</taxon>
        <taxon>Batrachia</taxon>
        <taxon>Anura</taxon>
        <taxon>Neobatrachia</taxon>
        <taxon>Ranoidea</taxon>
        <taxon>Ranidae</taxon>
        <taxon>Staurois</taxon>
    </lineage>
</organism>
<protein>
    <submittedName>
        <fullName evidence="1">Uncharacterized protein</fullName>
    </submittedName>
</protein>